<keyword evidence="2" id="KW-1185">Reference proteome</keyword>
<dbReference type="RefSeq" id="WP_067432357.1">
    <property type="nucleotide sequence ID" value="NZ_LN907827.1"/>
</dbReference>
<evidence type="ECO:0008006" key="3">
    <source>
        <dbReference type="Google" id="ProtNLM"/>
    </source>
</evidence>
<accession>A0A0U5L7G2</accession>
<dbReference type="InterPro" id="IPR013783">
    <property type="entry name" value="Ig-like_fold"/>
</dbReference>
<proteinExistence type="predicted"/>
<protein>
    <recommendedName>
        <fullName evidence="3">Bacterial Ig-like domain-containing protein</fullName>
    </recommendedName>
</protein>
<dbReference type="EMBL" id="LN907827">
    <property type="protein sequence ID" value="CUU24710.1"/>
    <property type="molecule type" value="Genomic_DNA"/>
</dbReference>
<sequence length="479" mass="49361">MSTVKTSRQHRQVRDAATLNAADTLLPETHNVQPVVVEPLNLSFSTATADTLSLSSLYAAGQTADTALPTATLYSASGLVSPVGIAAESTLSSAPAVSHTAVAATDASHGVVHAATVNTAASLTMDAVSGDNAVSYQEGIYGLVFTGHASGLAADTPLSVTLGGKHFDSFVNADGSWHVSLNDQQLATLSDGVYSAVVTATSASGQLVSASSNVTLITHLASIPNVTFDNVTSDNVINIAESQQGLVLTGHLSTHSAPGQSLTIASAGGLDSMKEYAATIHSDGSWSVAIPAADMANFIDGDEHRLVATTSDAAGNHNQVSFEFSTQLQLPEVYYELDIGGDLTLSHQEAQHDLSFYIDGVQSIDINGKSYTPTDGMVTVPSADLLALPDGPVNATVHQADSYGNSATQTLSNFFTAATHGTQAAHTLSAADLGLQHTDSSHAALMGDAQHSGDTSYYQPVSSTLADLLTEQHIQATLI</sequence>
<dbReference type="STRING" id="1619313.EM595_2477"/>
<dbReference type="Proteomes" id="UP000059419">
    <property type="component" value="Chromosome 1"/>
</dbReference>
<evidence type="ECO:0000313" key="1">
    <source>
        <dbReference type="EMBL" id="CUU24710.1"/>
    </source>
</evidence>
<reference evidence="2" key="1">
    <citation type="submission" date="2015-11" db="EMBL/GenBank/DDBJ databases">
        <authorList>
            <person name="Blom J."/>
        </authorList>
    </citation>
    <scope>NUCLEOTIDE SEQUENCE [LARGE SCALE GENOMIC DNA]</scope>
</reference>
<gene>
    <name evidence="1" type="ORF">EM595_2477</name>
</gene>
<dbReference type="KEGG" id="ege:EM595_2477"/>
<organism evidence="1 2">
    <name type="scientific">Duffyella gerundensis</name>
    <dbReference type="NCBI Taxonomy" id="1619313"/>
    <lineage>
        <taxon>Bacteria</taxon>
        <taxon>Pseudomonadati</taxon>
        <taxon>Pseudomonadota</taxon>
        <taxon>Gammaproteobacteria</taxon>
        <taxon>Enterobacterales</taxon>
        <taxon>Erwiniaceae</taxon>
        <taxon>Duffyella</taxon>
    </lineage>
</organism>
<name>A0A0U5L7G2_9GAMM</name>
<dbReference type="Gene3D" id="2.60.40.10">
    <property type="entry name" value="Immunoglobulins"/>
    <property type="match status" value="2"/>
</dbReference>
<dbReference type="PATRIC" id="fig|1619313.3.peg.2574"/>
<dbReference type="AlphaFoldDB" id="A0A0U5L7G2"/>
<evidence type="ECO:0000313" key="2">
    <source>
        <dbReference type="Proteomes" id="UP000059419"/>
    </source>
</evidence>
<dbReference type="NCBIfam" id="NF033510">
    <property type="entry name" value="Ca_tandemer"/>
    <property type="match status" value="2"/>
</dbReference>